<evidence type="ECO:0000313" key="2">
    <source>
        <dbReference type="EMBL" id="RVX74807.1"/>
    </source>
</evidence>
<evidence type="ECO:0000313" key="3">
    <source>
        <dbReference type="Proteomes" id="UP000288859"/>
    </source>
</evidence>
<dbReference type="EMBL" id="NAJM01000003">
    <property type="protein sequence ID" value="RVX74807.1"/>
    <property type="molecule type" value="Genomic_DNA"/>
</dbReference>
<organism evidence="2 3">
    <name type="scientific">Exophiala mesophila</name>
    <name type="common">Black yeast-like fungus</name>
    <dbReference type="NCBI Taxonomy" id="212818"/>
    <lineage>
        <taxon>Eukaryota</taxon>
        <taxon>Fungi</taxon>
        <taxon>Dikarya</taxon>
        <taxon>Ascomycota</taxon>
        <taxon>Pezizomycotina</taxon>
        <taxon>Eurotiomycetes</taxon>
        <taxon>Chaetothyriomycetidae</taxon>
        <taxon>Chaetothyriales</taxon>
        <taxon>Herpotrichiellaceae</taxon>
        <taxon>Exophiala</taxon>
    </lineage>
</organism>
<evidence type="ECO:0000256" key="1">
    <source>
        <dbReference type="SAM" id="MobiDB-lite"/>
    </source>
</evidence>
<feature type="compositionally biased region" description="Polar residues" evidence="1">
    <location>
        <begin position="32"/>
        <end position="66"/>
    </location>
</feature>
<proteinExistence type="predicted"/>
<dbReference type="AlphaFoldDB" id="A0A438NGG2"/>
<feature type="region of interest" description="Disordered" evidence="1">
    <location>
        <begin position="110"/>
        <end position="129"/>
    </location>
</feature>
<accession>A0A438NGG2</accession>
<feature type="region of interest" description="Disordered" evidence="1">
    <location>
        <begin position="1"/>
        <end position="70"/>
    </location>
</feature>
<protein>
    <submittedName>
        <fullName evidence="2">Uncharacterized protein</fullName>
    </submittedName>
</protein>
<dbReference type="Proteomes" id="UP000288859">
    <property type="component" value="Unassembled WGS sequence"/>
</dbReference>
<sequence length="129" mass="13856">MAPNFMKEQTDTSKYIGTKPPTEENDPTNNNFRNYNPASGDNTSTFRTEGSVGKQFTSEGKSSASSMCAREKPWTDTDKYFTTGALGGVAQKIGGPLDKDGIVGRQFKEDGSAGQVANKLADMTEGKSK</sequence>
<dbReference type="OrthoDB" id="5278621at2759"/>
<reference evidence="2 3" key="1">
    <citation type="submission" date="2017-03" db="EMBL/GenBank/DDBJ databases">
        <title>Genomes of endolithic fungi from Antarctica.</title>
        <authorList>
            <person name="Coleine C."/>
            <person name="Masonjones S."/>
            <person name="Stajich J.E."/>
        </authorList>
    </citation>
    <scope>NUCLEOTIDE SEQUENCE [LARGE SCALE GENOMIC DNA]</scope>
    <source>
        <strain evidence="2 3">CCFEE 6314</strain>
    </source>
</reference>
<gene>
    <name evidence="2" type="ORF">B0A52_01084</name>
</gene>
<name>A0A438NGG2_EXOME</name>
<comment type="caution">
    <text evidence="2">The sequence shown here is derived from an EMBL/GenBank/DDBJ whole genome shotgun (WGS) entry which is preliminary data.</text>
</comment>